<keyword evidence="3" id="KW-1185">Reference proteome</keyword>
<dbReference type="AlphaFoldDB" id="A0A6A5ZLB2"/>
<feature type="transmembrane region" description="Helical" evidence="1">
    <location>
        <begin position="117"/>
        <end position="137"/>
    </location>
</feature>
<feature type="transmembrane region" description="Helical" evidence="1">
    <location>
        <begin position="273"/>
        <end position="294"/>
    </location>
</feature>
<sequence length="295" mass="33882">MAFTIAPRSWTSLILRSFLVVPVVLLFSLPLYDVVLRWKLSTSLHRDSYTTIASKYVHSEPAKFEDDTWVDMIGHASVFISFLSSLFAGGHLFVLIFEASSDKVSHGPAPKEWYEMLFATLGWAIPPYAIAVHWTFFKRWHLEDGLQCTLNHKLHKMRCTPITTYCVLPKMYPDLLPKEDLARNCERAKTSAWLMVVNLISALVIIVPFIYLERSRVLKHRANLQLAEKPKALEAQDSDDKKHAEVTKAAVLGNLSEKNEPEPKKKLTKKEKAFYAVWIFSSSYSMISFVRRLFE</sequence>
<proteinExistence type="predicted"/>
<feature type="transmembrane region" description="Helical" evidence="1">
    <location>
        <begin position="12"/>
        <end position="32"/>
    </location>
</feature>
<name>A0A6A5ZLB2_9PLEO</name>
<feature type="transmembrane region" description="Helical" evidence="1">
    <location>
        <begin position="192"/>
        <end position="212"/>
    </location>
</feature>
<organism evidence="2 3">
    <name type="scientific">Lophiotrema nucula</name>
    <dbReference type="NCBI Taxonomy" id="690887"/>
    <lineage>
        <taxon>Eukaryota</taxon>
        <taxon>Fungi</taxon>
        <taxon>Dikarya</taxon>
        <taxon>Ascomycota</taxon>
        <taxon>Pezizomycotina</taxon>
        <taxon>Dothideomycetes</taxon>
        <taxon>Pleosporomycetidae</taxon>
        <taxon>Pleosporales</taxon>
        <taxon>Lophiotremataceae</taxon>
        <taxon>Lophiotrema</taxon>
    </lineage>
</organism>
<dbReference type="Proteomes" id="UP000799770">
    <property type="component" value="Unassembled WGS sequence"/>
</dbReference>
<accession>A0A6A5ZLB2</accession>
<keyword evidence="1" id="KW-0472">Membrane</keyword>
<evidence type="ECO:0000313" key="3">
    <source>
        <dbReference type="Proteomes" id="UP000799770"/>
    </source>
</evidence>
<gene>
    <name evidence="2" type="ORF">BDV96DRAFT_642802</name>
</gene>
<reference evidence="2" key="1">
    <citation type="journal article" date="2020" name="Stud. Mycol.">
        <title>101 Dothideomycetes genomes: a test case for predicting lifestyles and emergence of pathogens.</title>
        <authorList>
            <person name="Haridas S."/>
            <person name="Albert R."/>
            <person name="Binder M."/>
            <person name="Bloem J."/>
            <person name="Labutti K."/>
            <person name="Salamov A."/>
            <person name="Andreopoulos B."/>
            <person name="Baker S."/>
            <person name="Barry K."/>
            <person name="Bills G."/>
            <person name="Bluhm B."/>
            <person name="Cannon C."/>
            <person name="Castanera R."/>
            <person name="Culley D."/>
            <person name="Daum C."/>
            <person name="Ezra D."/>
            <person name="Gonzalez J."/>
            <person name="Henrissat B."/>
            <person name="Kuo A."/>
            <person name="Liang C."/>
            <person name="Lipzen A."/>
            <person name="Lutzoni F."/>
            <person name="Magnuson J."/>
            <person name="Mondo S."/>
            <person name="Nolan M."/>
            <person name="Ohm R."/>
            <person name="Pangilinan J."/>
            <person name="Park H.-J."/>
            <person name="Ramirez L."/>
            <person name="Alfaro M."/>
            <person name="Sun H."/>
            <person name="Tritt A."/>
            <person name="Yoshinaga Y."/>
            <person name="Zwiers L.-H."/>
            <person name="Turgeon B."/>
            <person name="Goodwin S."/>
            <person name="Spatafora J."/>
            <person name="Crous P."/>
            <person name="Grigoriev I."/>
        </authorList>
    </citation>
    <scope>NUCLEOTIDE SEQUENCE</scope>
    <source>
        <strain evidence="2">CBS 627.86</strain>
    </source>
</reference>
<protein>
    <submittedName>
        <fullName evidence="2">Uncharacterized protein</fullName>
    </submittedName>
</protein>
<keyword evidence="1" id="KW-1133">Transmembrane helix</keyword>
<feature type="transmembrane region" description="Helical" evidence="1">
    <location>
        <begin position="73"/>
        <end position="97"/>
    </location>
</feature>
<dbReference type="EMBL" id="ML977315">
    <property type="protein sequence ID" value="KAF2119794.1"/>
    <property type="molecule type" value="Genomic_DNA"/>
</dbReference>
<keyword evidence="1" id="KW-0812">Transmembrane</keyword>
<evidence type="ECO:0000313" key="2">
    <source>
        <dbReference type="EMBL" id="KAF2119794.1"/>
    </source>
</evidence>
<evidence type="ECO:0000256" key="1">
    <source>
        <dbReference type="SAM" id="Phobius"/>
    </source>
</evidence>